<evidence type="ECO:0000313" key="3">
    <source>
        <dbReference type="Proteomes" id="UP001274830"/>
    </source>
</evidence>
<feature type="region of interest" description="Disordered" evidence="1">
    <location>
        <begin position="112"/>
        <end position="140"/>
    </location>
</feature>
<comment type="caution">
    <text evidence="2">The sequence shown here is derived from an EMBL/GenBank/DDBJ whole genome shotgun (WGS) entry which is preliminary data.</text>
</comment>
<organism evidence="2 3">
    <name type="scientific">Recurvomyces mirabilis</name>
    <dbReference type="NCBI Taxonomy" id="574656"/>
    <lineage>
        <taxon>Eukaryota</taxon>
        <taxon>Fungi</taxon>
        <taxon>Dikarya</taxon>
        <taxon>Ascomycota</taxon>
        <taxon>Pezizomycotina</taxon>
        <taxon>Dothideomycetes</taxon>
        <taxon>Dothideomycetidae</taxon>
        <taxon>Mycosphaerellales</taxon>
        <taxon>Teratosphaeriaceae</taxon>
        <taxon>Recurvomyces</taxon>
    </lineage>
</organism>
<protein>
    <submittedName>
        <fullName evidence="2">Uncharacterized protein</fullName>
    </submittedName>
</protein>
<reference evidence="2" key="1">
    <citation type="submission" date="2023-07" db="EMBL/GenBank/DDBJ databases">
        <title>Black Yeasts Isolated from many extreme environments.</title>
        <authorList>
            <person name="Coleine C."/>
            <person name="Stajich J.E."/>
            <person name="Selbmann L."/>
        </authorList>
    </citation>
    <scope>NUCLEOTIDE SEQUENCE</scope>
    <source>
        <strain evidence="2">CCFEE 5485</strain>
    </source>
</reference>
<sequence>MTDEYALLGVKSRRKPDTAMIFSDADNIERQLQADGHKIWGCVSYGSTYENEDYWKELLSRLHARTVDTLEFWEASNMLDSLDYKTFDEHGLFDRASTTTIREHFKNWTATAPLDEQGTGPAKSHLLRTGRRRSPALSRVPRTATQQSKCLY</sequence>
<dbReference type="Proteomes" id="UP001274830">
    <property type="component" value="Unassembled WGS sequence"/>
</dbReference>
<evidence type="ECO:0000313" key="2">
    <source>
        <dbReference type="EMBL" id="KAK3673454.1"/>
    </source>
</evidence>
<dbReference type="AlphaFoldDB" id="A0AAE0WKL7"/>
<gene>
    <name evidence="2" type="ORF">LTR78_006688</name>
</gene>
<dbReference type="EMBL" id="JAUTXT010000025">
    <property type="protein sequence ID" value="KAK3673454.1"/>
    <property type="molecule type" value="Genomic_DNA"/>
</dbReference>
<evidence type="ECO:0000256" key="1">
    <source>
        <dbReference type="SAM" id="MobiDB-lite"/>
    </source>
</evidence>
<keyword evidence="3" id="KW-1185">Reference proteome</keyword>
<proteinExistence type="predicted"/>
<accession>A0AAE0WKL7</accession>
<feature type="compositionally biased region" description="Basic residues" evidence="1">
    <location>
        <begin position="125"/>
        <end position="134"/>
    </location>
</feature>
<name>A0AAE0WKL7_9PEZI</name>